<dbReference type="RefSeq" id="WP_344677377.1">
    <property type="nucleotide sequence ID" value="NZ_BAAAUX010000001.1"/>
</dbReference>
<sequence length="64" mass="7056">MSESQVLSELCGIHVDHDSRDAVDRVLLEMARNLMTAGYSDRAAQLETALVEVGDVVKKLRAKN</sequence>
<comment type="caution">
    <text evidence="1">The sequence shown here is derived from an EMBL/GenBank/DDBJ whole genome shotgun (WGS) entry which is preliminary data.</text>
</comment>
<proteinExistence type="predicted"/>
<evidence type="ECO:0000313" key="1">
    <source>
        <dbReference type="EMBL" id="GAA2773796.1"/>
    </source>
</evidence>
<reference evidence="1 2" key="1">
    <citation type="journal article" date="2019" name="Int. J. Syst. Evol. Microbiol.">
        <title>The Global Catalogue of Microorganisms (GCM) 10K type strain sequencing project: providing services to taxonomists for standard genome sequencing and annotation.</title>
        <authorList>
            <consortium name="The Broad Institute Genomics Platform"/>
            <consortium name="The Broad Institute Genome Sequencing Center for Infectious Disease"/>
            <person name="Wu L."/>
            <person name="Ma J."/>
        </authorList>
    </citation>
    <scope>NUCLEOTIDE SEQUENCE [LARGE SCALE GENOMIC DNA]</scope>
    <source>
        <strain evidence="1 2">JCM 9383</strain>
    </source>
</reference>
<dbReference type="EMBL" id="BAAAUX010000001">
    <property type="protein sequence ID" value="GAA2773796.1"/>
    <property type="molecule type" value="Genomic_DNA"/>
</dbReference>
<name>A0ABN3V140_9PSEU</name>
<organism evidence="1 2">
    <name type="scientific">Saccharopolyspora taberi</name>
    <dbReference type="NCBI Taxonomy" id="60895"/>
    <lineage>
        <taxon>Bacteria</taxon>
        <taxon>Bacillati</taxon>
        <taxon>Actinomycetota</taxon>
        <taxon>Actinomycetes</taxon>
        <taxon>Pseudonocardiales</taxon>
        <taxon>Pseudonocardiaceae</taxon>
        <taxon>Saccharopolyspora</taxon>
    </lineage>
</organism>
<accession>A0ABN3V140</accession>
<keyword evidence="2" id="KW-1185">Reference proteome</keyword>
<gene>
    <name evidence="1" type="ORF">GCM10010470_01950</name>
</gene>
<dbReference type="Proteomes" id="UP001500979">
    <property type="component" value="Unassembled WGS sequence"/>
</dbReference>
<protein>
    <submittedName>
        <fullName evidence="1">Uncharacterized protein</fullName>
    </submittedName>
</protein>
<evidence type="ECO:0000313" key="2">
    <source>
        <dbReference type="Proteomes" id="UP001500979"/>
    </source>
</evidence>